<dbReference type="InterPro" id="IPR040460">
    <property type="entry name" value="Gasdermin_pore"/>
</dbReference>
<dbReference type="OrthoDB" id="9944616at2759"/>
<keyword evidence="3" id="KW-0472">Membrane</keyword>
<dbReference type="KEGG" id="maua:101823297"/>
<dbReference type="GO" id="GO:0070269">
    <property type="term" value="P:pyroptotic inflammatory response"/>
    <property type="evidence" value="ECO:0007669"/>
    <property type="project" value="TreeGrafter"/>
</dbReference>
<protein>
    <submittedName>
        <fullName evidence="6">Gasdermin-B isoform X1</fullName>
    </submittedName>
</protein>
<dbReference type="PANTHER" id="PTHR16399">
    <property type="entry name" value="GASDERMIN"/>
    <property type="match status" value="1"/>
</dbReference>
<comment type="subcellular location">
    <subcellularLocation>
        <location evidence="1">Endomembrane system</location>
    </subcellularLocation>
</comment>
<evidence type="ECO:0000313" key="6">
    <source>
        <dbReference type="RefSeq" id="XP_012973048.2"/>
    </source>
</evidence>
<comment type="similarity">
    <text evidence="2">Belongs to the gasdermin family.</text>
</comment>
<keyword evidence="5" id="KW-1185">Reference proteome</keyword>
<sequence>MCGRGPEGGEAGDWHFLLGHRELWKGRDSLLEQEHRGGSLLSILGLMSVFERVTRSLVQELDPGGDMIPVKSMVDAGAFQCGYLVRGRKRFWGWCYHKTDLTLEDILDKEQDKGLLVRLLTSFIGDEKTKFQVHGKKGSKLSANFPEEVLAVKGLRSSNWKATVIHRKIIQKYLDLLVNRRLKQELPSSFKTISLKENVYLVTETLETEQEQTLEAEEQYKIWSSLLKGINHENKSQNQITIPANIILAYRKKQLIFKNNEISIAFWAEEKRSFQGGMTVRRLQAVASLQEQVQDTARCLQGLNEKDRKTMLDSIRNSCASKEGGLAGLEQRVYEVLISDATQTEGPEGPLLCSLHDSAGRLVKERAEAFLELLDALIELPEQGKYVTEAIDNGTLSSLRDQVESILQENWGERISQDVTYDPEARIFCALYIASSLLLQLIPSNKSTCVCS</sequence>
<dbReference type="Proteomes" id="UP000886700">
    <property type="component" value="Unplaced"/>
</dbReference>
<dbReference type="AlphaFoldDB" id="A0A1U8CB70"/>
<dbReference type="GO" id="GO:0070273">
    <property type="term" value="F:phosphatidylinositol-4-phosphate binding"/>
    <property type="evidence" value="ECO:0007669"/>
    <property type="project" value="TreeGrafter"/>
</dbReference>
<dbReference type="CTD" id="55876"/>
<dbReference type="GO" id="GO:0042742">
    <property type="term" value="P:defense response to bacterium"/>
    <property type="evidence" value="ECO:0007669"/>
    <property type="project" value="TreeGrafter"/>
</dbReference>
<dbReference type="Pfam" id="PF04598">
    <property type="entry name" value="Gasdermin"/>
    <property type="match status" value="1"/>
</dbReference>
<evidence type="ECO:0000313" key="5">
    <source>
        <dbReference type="Proteomes" id="UP000886700"/>
    </source>
</evidence>
<evidence type="ECO:0000256" key="1">
    <source>
        <dbReference type="ARBA" id="ARBA00004308"/>
    </source>
</evidence>
<dbReference type="GO" id="GO:0005546">
    <property type="term" value="F:phosphatidylinositol-4,5-bisphosphate binding"/>
    <property type="evidence" value="ECO:0007669"/>
    <property type="project" value="TreeGrafter"/>
</dbReference>
<organism evidence="5 6">
    <name type="scientific">Mesocricetus auratus</name>
    <name type="common">Golden hamster</name>
    <dbReference type="NCBI Taxonomy" id="10036"/>
    <lineage>
        <taxon>Eukaryota</taxon>
        <taxon>Metazoa</taxon>
        <taxon>Chordata</taxon>
        <taxon>Craniata</taxon>
        <taxon>Vertebrata</taxon>
        <taxon>Euteleostomi</taxon>
        <taxon>Mammalia</taxon>
        <taxon>Eutheria</taxon>
        <taxon>Euarchontoglires</taxon>
        <taxon>Glires</taxon>
        <taxon>Rodentia</taxon>
        <taxon>Myomorpha</taxon>
        <taxon>Muroidea</taxon>
        <taxon>Cricetidae</taxon>
        <taxon>Cricetinae</taxon>
        <taxon>Mesocricetus</taxon>
    </lineage>
</organism>
<dbReference type="eggNOG" id="ENOG502TDKS">
    <property type="taxonomic scope" value="Eukaryota"/>
</dbReference>
<gene>
    <name evidence="6" type="primary">Gsdmb</name>
</gene>
<dbReference type="GO" id="GO:0001786">
    <property type="term" value="F:phosphatidylserine binding"/>
    <property type="evidence" value="ECO:0007669"/>
    <property type="project" value="TreeGrafter"/>
</dbReference>
<dbReference type="RefSeq" id="XP_012973048.2">
    <property type="nucleotide sequence ID" value="XM_013117594.3"/>
</dbReference>
<dbReference type="PANTHER" id="PTHR16399:SF20">
    <property type="entry name" value="GASDERMIN-B"/>
    <property type="match status" value="1"/>
</dbReference>
<dbReference type="GeneID" id="101823297"/>
<name>A0A1U8CB70_MESAU</name>
<accession>A0A1U8CB70</accession>
<proteinExistence type="inferred from homology"/>
<evidence type="ECO:0000256" key="2">
    <source>
        <dbReference type="ARBA" id="ARBA00009279"/>
    </source>
</evidence>
<feature type="domain" description="Gasdermin pore forming" evidence="4">
    <location>
        <begin position="50"/>
        <end position="275"/>
    </location>
</feature>
<dbReference type="GO" id="GO:0012505">
    <property type="term" value="C:endomembrane system"/>
    <property type="evidence" value="ECO:0007669"/>
    <property type="project" value="UniProtKB-SubCell"/>
</dbReference>
<evidence type="ECO:0000259" key="4">
    <source>
        <dbReference type="Pfam" id="PF04598"/>
    </source>
</evidence>
<evidence type="ECO:0000256" key="3">
    <source>
        <dbReference type="ARBA" id="ARBA00023136"/>
    </source>
</evidence>
<dbReference type="InterPro" id="IPR007677">
    <property type="entry name" value="Gasdermin"/>
</dbReference>
<reference evidence="6" key="1">
    <citation type="submission" date="2025-08" db="UniProtKB">
        <authorList>
            <consortium name="RefSeq"/>
        </authorList>
    </citation>
    <scope>IDENTIFICATION</scope>
    <source>
        <tissue evidence="6">Liver</tissue>
    </source>
</reference>